<dbReference type="EMBL" id="CAAALY010294212">
    <property type="protein sequence ID" value="VEL44305.1"/>
    <property type="molecule type" value="Genomic_DNA"/>
</dbReference>
<evidence type="ECO:0000313" key="3">
    <source>
        <dbReference type="Proteomes" id="UP000784294"/>
    </source>
</evidence>
<keyword evidence="1" id="KW-0732">Signal</keyword>
<protein>
    <recommendedName>
        <fullName evidence="4">Ionotropic glutamate receptor C-terminal domain-containing protein</fullName>
    </recommendedName>
</protein>
<dbReference type="AlphaFoldDB" id="A0A3S5BX64"/>
<comment type="caution">
    <text evidence="2">The sequence shown here is derived from an EMBL/GenBank/DDBJ whole genome shotgun (WGS) entry which is preliminary data.</text>
</comment>
<reference evidence="2" key="1">
    <citation type="submission" date="2018-11" db="EMBL/GenBank/DDBJ databases">
        <authorList>
            <consortium name="Pathogen Informatics"/>
        </authorList>
    </citation>
    <scope>NUCLEOTIDE SEQUENCE</scope>
</reference>
<dbReference type="Proteomes" id="UP000784294">
    <property type="component" value="Unassembled WGS sequence"/>
</dbReference>
<proteinExistence type="predicted"/>
<keyword evidence="3" id="KW-1185">Reference proteome</keyword>
<name>A0A3S5BX64_9PLAT</name>
<evidence type="ECO:0008006" key="4">
    <source>
        <dbReference type="Google" id="ProtNLM"/>
    </source>
</evidence>
<evidence type="ECO:0000256" key="1">
    <source>
        <dbReference type="SAM" id="SignalP"/>
    </source>
</evidence>
<gene>
    <name evidence="2" type="ORF">PXEA_LOCUS37745</name>
</gene>
<feature type="chain" id="PRO_5018773456" description="Ionotropic glutamate receptor C-terminal domain-containing protein" evidence="1">
    <location>
        <begin position="16"/>
        <end position="49"/>
    </location>
</feature>
<organism evidence="2 3">
    <name type="scientific">Protopolystoma xenopodis</name>
    <dbReference type="NCBI Taxonomy" id="117903"/>
    <lineage>
        <taxon>Eukaryota</taxon>
        <taxon>Metazoa</taxon>
        <taxon>Spiralia</taxon>
        <taxon>Lophotrochozoa</taxon>
        <taxon>Platyhelminthes</taxon>
        <taxon>Monogenea</taxon>
        <taxon>Polyopisthocotylea</taxon>
        <taxon>Polystomatidea</taxon>
        <taxon>Polystomatidae</taxon>
        <taxon>Protopolystoma</taxon>
    </lineage>
</organism>
<feature type="signal peptide" evidence="1">
    <location>
        <begin position="1"/>
        <end position="15"/>
    </location>
</feature>
<accession>A0A3S5BX64</accession>
<evidence type="ECO:0000313" key="2">
    <source>
        <dbReference type="EMBL" id="VEL44305.1"/>
    </source>
</evidence>
<sequence length="49" mass="5488">MLANFFGLMLAMVYSANLVSMRLTSSNNIAPEFNSPEDLLALHNNLRFV</sequence>